<dbReference type="SUPFAM" id="SSF48264">
    <property type="entry name" value="Cytochrome P450"/>
    <property type="match status" value="1"/>
</dbReference>
<sequence length="98" mass="11066">MARTATGESVFSRVVRILEAFDPDSPSLLPSEIARRSGLHIAADRGTRPEGKKILMFLGAANRDPRQWTEADSFSLSRDAARRHRRPRATARRRRPRG</sequence>
<evidence type="ECO:0000313" key="3">
    <source>
        <dbReference type="Proteomes" id="UP000294911"/>
    </source>
</evidence>
<evidence type="ECO:0000256" key="1">
    <source>
        <dbReference type="SAM" id="MobiDB-lite"/>
    </source>
</evidence>
<dbReference type="GO" id="GO:0016705">
    <property type="term" value="F:oxidoreductase activity, acting on paired donors, with incorporation or reduction of molecular oxygen"/>
    <property type="evidence" value="ECO:0007669"/>
    <property type="project" value="InterPro"/>
</dbReference>
<dbReference type="Proteomes" id="UP000294911">
    <property type="component" value="Unassembled WGS sequence"/>
</dbReference>
<organism evidence="2 3">
    <name type="scientific">Tamaricihabitans halophyticus</name>
    <dbReference type="NCBI Taxonomy" id="1262583"/>
    <lineage>
        <taxon>Bacteria</taxon>
        <taxon>Bacillati</taxon>
        <taxon>Actinomycetota</taxon>
        <taxon>Actinomycetes</taxon>
        <taxon>Pseudonocardiales</taxon>
        <taxon>Pseudonocardiaceae</taxon>
        <taxon>Tamaricihabitans</taxon>
    </lineage>
</organism>
<dbReference type="Gene3D" id="1.10.630.10">
    <property type="entry name" value="Cytochrome P450"/>
    <property type="match status" value="1"/>
</dbReference>
<dbReference type="GO" id="GO:0020037">
    <property type="term" value="F:heme binding"/>
    <property type="evidence" value="ECO:0007669"/>
    <property type="project" value="InterPro"/>
</dbReference>
<accession>A0A4R2QVY6</accession>
<protein>
    <submittedName>
        <fullName evidence="2">Uncharacterized protein</fullName>
    </submittedName>
</protein>
<evidence type="ECO:0000313" key="2">
    <source>
        <dbReference type="EMBL" id="TCP53058.1"/>
    </source>
</evidence>
<feature type="compositionally biased region" description="Basic residues" evidence="1">
    <location>
        <begin position="81"/>
        <end position="98"/>
    </location>
</feature>
<proteinExistence type="predicted"/>
<feature type="region of interest" description="Disordered" evidence="1">
    <location>
        <begin position="66"/>
        <end position="98"/>
    </location>
</feature>
<keyword evidence="3" id="KW-1185">Reference proteome</keyword>
<comment type="caution">
    <text evidence="2">The sequence shown here is derived from an EMBL/GenBank/DDBJ whole genome shotgun (WGS) entry which is preliminary data.</text>
</comment>
<dbReference type="OrthoDB" id="60629at2"/>
<gene>
    <name evidence="2" type="ORF">EV191_105121</name>
</gene>
<dbReference type="GO" id="GO:0005506">
    <property type="term" value="F:iron ion binding"/>
    <property type="evidence" value="ECO:0007669"/>
    <property type="project" value="InterPro"/>
</dbReference>
<reference evidence="2 3" key="1">
    <citation type="submission" date="2019-03" db="EMBL/GenBank/DDBJ databases">
        <title>Genomic Encyclopedia of Type Strains, Phase IV (KMG-IV): sequencing the most valuable type-strain genomes for metagenomic binning, comparative biology and taxonomic classification.</title>
        <authorList>
            <person name="Goeker M."/>
        </authorList>
    </citation>
    <scope>NUCLEOTIDE SEQUENCE [LARGE SCALE GENOMIC DNA]</scope>
    <source>
        <strain evidence="2 3">DSM 45765</strain>
    </source>
</reference>
<name>A0A4R2QVY6_9PSEU</name>
<dbReference type="EMBL" id="SLXQ01000005">
    <property type="protein sequence ID" value="TCP53058.1"/>
    <property type="molecule type" value="Genomic_DNA"/>
</dbReference>
<dbReference type="GO" id="GO:0004497">
    <property type="term" value="F:monooxygenase activity"/>
    <property type="evidence" value="ECO:0007669"/>
    <property type="project" value="InterPro"/>
</dbReference>
<dbReference type="InterPro" id="IPR036396">
    <property type="entry name" value="Cyt_P450_sf"/>
</dbReference>
<dbReference type="AlphaFoldDB" id="A0A4R2QVY6"/>